<feature type="compositionally biased region" description="Low complexity" evidence="1">
    <location>
        <begin position="1"/>
        <end position="16"/>
    </location>
</feature>
<name>A0AAV7WNH8_PLEWA</name>
<reference evidence="2" key="1">
    <citation type="journal article" date="2022" name="bioRxiv">
        <title>Sequencing and chromosome-scale assembly of the giantPleurodeles waltlgenome.</title>
        <authorList>
            <person name="Brown T."/>
            <person name="Elewa A."/>
            <person name="Iarovenko S."/>
            <person name="Subramanian E."/>
            <person name="Araus A.J."/>
            <person name="Petzold A."/>
            <person name="Susuki M."/>
            <person name="Suzuki K.-i.T."/>
            <person name="Hayashi T."/>
            <person name="Toyoda A."/>
            <person name="Oliveira C."/>
            <person name="Osipova E."/>
            <person name="Leigh N.D."/>
            <person name="Simon A."/>
            <person name="Yun M.H."/>
        </authorList>
    </citation>
    <scope>NUCLEOTIDE SEQUENCE</scope>
    <source>
        <strain evidence="2">20211129_DDA</strain>
        <tissue evidence="2">Liver</tissue>
    </source>
</reference>
<accession>A0AAV7WNH8</accession>
<feature type="region of interest" description="Disordered" evidence="1">
    <location>
        <begin position="85"/>
        <end position="113"/>
    </location>
</feature>
<dbReference type="EMBL" id="JANPWB010000001">
    <property type="protein sequence ID" value="KAJ1214828.1"/>
    <property type="molecule type" value="Genomic_DNA"/>
</dbReference>
<dbReference type="Proteomes" id="UP001066276">
    <property type="component" value="Chromosome 1_1"/>
</dbReference>
<evidence type="ECO:0000313" key="3">
    <source>
        <dbReference type="Proteomes" id="UP001066276"/>
    </source>
</evidence>
<organism evidence="2 3">
    <name type="scientific">Pleurodeles waltl</name>
    <name type="common">Iberian ribbed newt</name>
    <dbReference type="NCBI Taxonomy" id="8319"/>
    <lineage>
        <taxon>Eukaryota</taxon>
        <taxon>Metazoa</taxon>
        <taxon>Chordata</taxon>
        <taxon>Craniata</taxon>
        <taxon>Vertebrata</taxon>
        <taxon>Euteleostomi</taxon>
        <taxon>Amphibia</taxon>
        <taxon>Batrachia</taxon>
        <taxon>Caudata</taxon>
        <taxon>Salamandroidea</taxon>
        <taxon>Salamandridae</taxon>
        <taxon>Pleurodelinae</taxon>
        <taxon>Pleurodeles</taxon>
    </lineage>
</organism>
<keyword evidence="3" id="KW-1185">Reference proteome</keyword>
<evidence type="ECO:0000256" key="1">
    <source>
        <dbReference type="SAM" id="MobiDB-lite"/>
    </source>
</evidence>
<protein>
    <submittedName>
        <fullName evidence="2">Uncharacterized protein</fullName>
    </submittedName>
</protein>
<proteinExistence type="predicted"/>
<comment type="caution">
    <text evidence="2">The sequence shown here is derived from an EMBL/GenBank/DDBJ whole genome shotgun (WGS) entry which is preliminary data.</text>
</comment>
<dbReference type="AlphaFoldDB" id="A0AAV7WNH8"/>
<evidence type="ECO:0000313" key="2">
    <source>
        <dbReference type="EMBL" id="KAJ1214828.1"/>
    </source>
</evidence>
<gene>
    <name evidence="2" type="ORF">NDU88_002439</name>
</gene>
<feature type="region of interest" description="Disordered" evidence="1">
    <location>
        <begin position="1"/>
        <end position="24"/>
    </location>
</feature>
<sequence length="113" mass="11979">MRISSPAALPASQSAPREPLRSPVGFRWEGGCLVLPAAVDRLLLKGRAVAWLAVRRLTLSPQRQSRGRPQARGLAARLRRAWPGSLRAPPALGSPTRVSTPDPCQFAPGGGLG</sequence>